<keyword evidence="4" id="KW-1185">Reference proteome</keyword>
<feature type="region of interest" description="Disordered" evidence="1">
    <location>
        <begin position="171"/>
        <end position="193"/>
    </location>
</feature>
<accession>A0A8J2H3Q7</accession>
<organism evidence="2 4">
    <name type="scientific">Cotesia congregata</name>
    <name type="common">Parasitoid wasp</name>
    <name type="synonym">Apanteles congregatus</name>
    <dbReference type="NCBI Taxonomy" id="51543"/>
    <lineage>
        <taxon>Eukaryota</taxon>
        <taxon>Metazoa</taxon>
        <taxon>Ecdysozoa</taxon>
        <taxon>Arthropoda</taxon>
        <taxon>Hexapoda</taxon>
        <taxon>Insecta</taxon>
        <taxon>Pterygota</taxon>
        <taxon>Neoptera</taxon>
        <taxon>Endopterygota</taxon>
        <taxon>Hymenoptera</taxon>
        <taxon>Apocrita</taxon>
        <taxon>Ichneumonoidea</taxon>
        <taxon>Braconidae</taxon>
        <taxon>Microgastrinae</taxon>
        <taxon>Cotesia</taxon>
    </lineage>
</organism>
<reference evidence="2" key="1">
    <citation type="submission" date="2021-04" db="EMBL/GenBank/DDBJ databases">
        <authorList>
            <person name="Chebbi M.A.C M."/>
        </authorList>
    </citation>
    <scope>NUCLEOTIDE SEQUENCE</scope>
</reference>
<dbReference type="AlphaFoldDB" id="A0A8J2H3Q7"/>
<comment type="caution">
    <text evidence="2">The sequence shown here is derived from an EMBL/GenBank/DDBJ whole genome shotgun (WGS) entry which is preliminary data.</text>
</comment>
<dbReference type="OrthoDB" id="7672074at2759"/>
<sequence>NTLKQPPVLENSENADNHSERDGEKILITDQPYSPIDIYVNSNSSTNDLYTNDQELSSNVNTIESINTQQVLQPVIIIQDNDFNAVDCKQHTSFDYDEQILELLCEDDPMSHEKLLIDCSNDLQPILKDLKQHTSVDQAISFQRDFNVPLQHGSVGTQNTLVDSTITANHETELSEHNNNKLPSTNDTSPKRPLKEIFTLPSEYLPKKKT</sequence>
<name>A0A8J2H3Q7_COTCN</name>
<dbReference type="EMBL" id="CAJNRD030001116">
    <property type="protein sequence ID" value="CAG5075354.1"/>
    <property type="molecule type" value="Genomic_DNA"/>
</dbReference>
<dbReference type="EMBL" id="CAJNRD030001118">
    <property type="protein sequence ID" value="CAG5084142.1"/>
    <property type="molecule type" value="Genomic_DNA"/>
</dbReference>
<evidence type="ECO:0000256" key="1">
    <source>
        <dbReference type="SAM" id="MobiDB-lite"/>
    </source>
</evidence>
<protein>
    <submittedName>
        <fullName evidence="2">Uncharacterized protein</fullName>
    </submittedName>
</protein>
<evidence type="ECO:0000313" key="2">
    <source>
        <dbReference type="EMBL" id="CAG5075354.1"/>
    </source>
</evidence>
<feature type="non-terminal residue" evidence="2">
    <location>
        <position position="1"/>
    </location>
</feature>
<evidence type="ECO:0000313" key="4">
    <source>
        <dbReference type="Proteomes" id="UP000786811"/>
    </source>
</evidence>
<gene>
    <name evidence="2" type="ORF">HICCMSTLAB_LOCUS1508</name>
    <name evidence="3" type="ORF">HICCMSTLAB_LOCUS4027</name>
</gene>
<feature type="region of interest" description="Disordered" evidence="1">
    <location>
        <begin position="1"/>
        <end position="23"/>
    </location>
</feature>
<evidence type="ECO:0000313" key="3">
    <source>
        <dbReference type="EMBL" id="CAG5084142.1"/>
    </source>
</evidence>
<proteinExistence type="predicted"/>
<dbReference type="Proteomes" id="UP000786811">
    <property type="component" value="Unassembled WGS sequence"/>
</dbReference>